<dbReference type="PRINTS" id="PR00080">
    <property type="entry name" value="SDRFAMILY"/>
</dbReference>
<dbReference type="CDD" id="cd05233">
    <property type="entry name" value="SDR_c"/>
    <property type="match status" value="1"/>
</dbReference>
<dbReference type="Pfam" id="PF13561">
    <property type="entry name" value="adh_short_C2"/>
    <property type="match status" value="1"/>
</dbReference>
<reference evidence="4" key="1">
    <citation type="submission" date="2022-10" db="EMBL/GenBank/DDBJ databases">
        <title>The complete genomes of actinobacterial strains from the NBC collection.</title>
        <authorList>
            <person name="Joergensen T.S."/>
            <person name="Alvarez Arevalo M."/>
            <person name="Sterndorff E.B."/>
            <person name="Faurdal D."/>
            <person name="Vuksanovic O."/>
            <person name="Mourched A.-S."/>
            <person name="Charusanti P."/>
            <person name="Shaw S."/>
            <person name="Blin K."/>
            <person name="Weber T."/>
        </authorList>
    </citation>
    <scope>NUCLEOTIDE SEQUENCE</scope>
    <source>
        <strain evidence="4">NBC_00060</strain>
    </source>
</reference>
<evidence type="ECO:0000313" key="4">
    <source>
        <dbReference type="EMBL" id="WTU44281.1"/>
    </source>
</evidence>
<dbReference type="InterPro" id="IPR002347">
    <property type="entry name" value="SDR_fam"/>
</dbReference>
<dbReference type="SMART" id="SM00822">
    <property type="entry name" value="PKS_KR"/>
    <property type="match status" value="1"/>
</dbReference>
<name>A0AAU2HBH7_9ACTN</name>
<dbReference type="PANTHER" id="PTHR42760:SF133">
    <property type="entry name" value="3-OXOACYL-[ACYL-CARRIER-PROTEIN] REDUCTASE"/>
    <property type="match status" value="1"/>
</dbReference>
<dbReference type="SUPFAM" id="SSF51735">
    <property type="entry name" value="NAD(P)-binding Rossmann-fold domains"/>
    <property type="match status" value="1"/>
</dbReference>
<keyword evidence="2" id="KW-0560">Oxidoreductase</keyword>
<dbReference type="GO" id="GO:0016616">
    <property type="term" value="F:oxidoreductase activity, acting on the CH-OH group of donors, NAD or NADP as acceptor"/>
    <property type="evidence" value="ECO:0007669"/>
    <property type="project" value="UniProtKB-ARBA"/>
</dbReference>
<dbReference type="AlphaFoldDB" id="A0AAU2HBH7"/>
<proteinExistence type="inferred from homology"/>
<evidence type="ECO:0000256" key="1">
    <source>
        <dbReference type="ARBA" id="ARBA00006484"/>
    </source>
</evidence>
<evidence type="ECO:0000256" key="2">
    <source>
        <dbReference type="ARBA" id="ARBA00023002"/>
    </source>
</evidence>
<organism evidence="4">
    <name type="scientific">Streptomyces sp. NBC_00060</name>
    <dbReference type="NCBI Taxonomy" id="2975636"/>
    <lineage>
        <taxon>Bacteria</taxon>
        <taxon>Bacillati</taxon>
        <taxon>Actinomycetota</taxon>
        <taxon>Actinomycetes</taxon>
        <taxon>Kitasatosporales</taxon>
        <taxon>Streptomycetaceae</taxon>
        <taxon>Streptomyces</taxon>
    </lineage>
</organism>
<accession>A0AAU2HBH7</accession>
<comment type="similarity">
    <text evidence="1">Belongs to the short-chain dehydrogenases/reductases (SDR) family.</text>
</comment>
<dbReference type="EMBL" id="CP108253">
    <property type="protein sequence ID" value="WTU44281.1"/>
    <property type="molecule type" value="Genomic_DNA"/>
</dbReference>
<gene>
    <name evidence="4" type="ORF">OHV25_34225</name>
</gene>
<dbReference type="InterPro" id="IPR057326">
    <property type="entry name" value="KR_dom"/>
</dbReference>
<evidence type="ECO:0000259" key="3">
    <source>
        <dbReference type="SMART" id="SM00822"/>
    </source>
</evidence>
<dbReference type="PRINTS" id="PR00081">
    <property type="entry name" value="GDHRDH"/>
</dbReference>
<dbReference type="FunFam" id="3.40.50.720:FF:000084">
    <property type="entry name" value="Short-chain dehydrogenase reductase"/>
    <property type="match status" value="1"/>
</dbReference>
<dbReference type="PANTHER" id="PTHR42760">
    <property type="entry name" value="SHORT-CHAIN DEHYDROGENASES/REDUCTASES FAMILY MEMBER"/>
    <property type="match status" value="1"/>
</dbReference>
<feature type="domain" description="Ketoreductase" evidence="3">
    <location>
        <begin position="6"/>
        <end position="187"/>
    </location>
</feature>
<dbReference type="PROSITE" id="PS00061">
    <property type="entry name" value="ADH_SHORT"/>
    <property type="match status" value="1"/>
</dbReference>
<dbReference type="InterPro" id="IPR020904">
    <property type="entry name" value="Sc_DH/Rdtase_CS"/>
</dbReference>
<protein>
    <submittedName>
        <fullName evidence="4">SDR family oxidoreductase</fullName>
    </submittedName>
</protein>
<sequence>MRLAGKVAIVTGGTKGLGYAIAQAYAKEGCRVVCAAREPDEGRELPPVGEGDLAYHPVDVRDPDSVEALMRGTYEAYGRLDVLVAGAGVSRAGPAERLDAAHWADVISTNLNGTFLSVRSAVPYLLRDGGGRVITMSSALATRVAPGSSAYAASKAGIEMLTRVVAVELAGQPITVNCLSPGFIDEGMGRQLARHEALWDYYRGKIAAGRAGRAEEVADAALFLADDGSDYVNGHVLEVNGGLRW</sequence>
<dbReference type="InterPro" id="IPR036291">
    <property type="entry name" value="NAD(P)-bd_dom_sf"/>
</dbReference>
<dbReference type="Gene3D" id="3.40.50.720">
    <property type="entry name" value="NAD(P)-binding Rossmann-like Domain"/>
    <property type="match status" value="1"/>
</dbReference>